<dbReference type="OrthoDB" id="1879545at2759"/>
<evidence type="ECO:0000256" key="3">
    <source>
        <dbReference type="SAM" id="SignalP"/>
    </source>
</evidence>
<gene>
    <name evidence="5" type="ORF">AQUCO_00500507v1</name>
</gene>
<dbReference type="InterPro" id="IPR000916">
    <property type="entry name" value="Bet_v_I/MLP"/>
</dbReference>
<dbReference type="CDD" id="cd07816">
    <property type="entry name" value="Bet_v1-like"/>
    <property type="match status" value="1"/>
</dbReference>
<dbReference type="GO" id="GO:0004864">
    <property type="term" value="F:protein phosphatase inhibitor activity"/>
    <property type="evidence" value="ECO:0007669"/>
    <property type="project" value="TreeGrafter"/>
</dbReference>
<dbReference type="GO" id="GO:0009738">
    <property type="term" value="P:abscisic acid-activated signaling pathway"/>
    <property type="evidence" value="ECO:0007669"/>
    <property type="project" value="TreeGrafter"/>
</dbReference>
<feature type="chain" id="PRO_5013552368" description="Bet v I/Major latex protein domain-containing protein" evidence="3">
    <location>
        <begin position="20"/>
        <end position="207"/>
    </location>
</feature>
<dbReference type="InterPro" id="IPR050279">
    <property type="entry name" value="Plant_def-hormone_signal"/>
</dbReference>
<dbReference type="EMBL" id="KZ305022">
    <property type="protein sequence ID" value="PIA58613.1"/>
    <property type="molecule type" value="Genomic_DNA"/>
</dbReference>
<accession>A0A2G5ES88</accession>
<proteinExistence type="inferred from homology"/>
<comment type="similarity">
    <text evidence="1">Belongs to the BetVI family.</text>
</comment>
<dbReference type="InParanoid" id="A0A2G5ES88"/>
<dbReference type="GO" id="GO:0005737">
    <property type="term" value="C:cytoplasm"/>
    <property type="evidence" value="ECO:0007669"/>
    <property type="project" value="TreeGrafter"/>
</dbReference>
<evidence type="ECO:0000256" key="2">
    <source>
        <dbReference type="ARBA" id="ARBA00022589"/>
    </source>
</evidence>
<feature type="domain" description="Bet v I/Major latex protein" evidence="4">
    <location>
        <begin position="43"/>
        <end position="164"/>
    </location>
</feature>
<feature type="signal peptide" evidence="3">
    <location>
        <begin position="1"/>
        <end position="19"/>
    </location>
</feature>
<keyword evidence="2" id="KW-0017">Alkaloid metabolism</keyword>
<dbReference type="GO" id="GO:0006952">
    <property type="term" value="P:defense response"/>
    <property type="evidence" value="ECO:0007669"/>
    <property type="project" value="InterPro"/>
</dbReference>
<dbReference type="PANTHER" id="PTHR31213:SF19">
    <property type="entry name" value="BET V I_MAJOR LATEX PROTEIN DOMAIN-CONTAINING PROTEIN"/>
    <property type="match status" value="1"/>
</dbReference>
<sequence length="207" mass="23262">MRMEAVLFVFLMFLGTINCQKFILTGRPLLHHQGILNEVSTVTKRLANELKVAASADEVWSVESSNEIPKHLKDLLPDTFEKVEIIGDGGLGTTIDMTFPPGWFPHQYKEKFVLIDDKLRIKKVQLIEGGYLNLGVTYYMDTIQVVPTGPDSCVIKSSTEYHVKPEFLKIVEPLITTGPVDAMADVIAKIALERKYKSHSNIKMVTI</sequence>
<dbReference type="GO" id="GO:0038023">
    <property type="term" value="F:signaling receptor activity"/>
    <property type="evidence" value="ECO:0007669"/>
    <property type="project" value="TreeGrafter"/>
</dbReference>
<dbReference type="SUPFAM" id="SSF55961">
    <property type="entry name" value="Bet v1-like"/>
    <property type="match status" value="1"/>
</dbReference>
<dbReference type="GO" id="GO:0005634">
    <property type="term" value="C:nucleus"/>
    <property type="evidence" value="ECO:0007669"/>
    <property type="project" value="TreeGrafter"/>
</dbReference>
<dbReference type="Pfam" id="PF00407">
    <property type="entry name" value="Bet_v_1"/>
    <property type="match status" value="1"/>
</dbReference>
<reference evidence="5 6" key="1">
    <citation type="submission" date="2017-09" db="EMBL/GenBank/DDBJ databases">
        <title>WGS assembly of Aquilegia coerulea Goldsmith.</title>
        <authorList>
            <person name="Hodges S."/>
            <person name="Kramer E."/>
            <person name="Nordborg M."/>
            <person name="Tomkins J."/>
            <person name="Borevitz J."/>
            <person name="Derieg N."/>
            <person name="Yan J."/>
            <person name="Mihaltcheva S."/>
            <person name="Hayes R.D."/>
            <person name="Rokhsar D."/>
        </authorList>
    </citation>
    <scope>NUCLEOTIDE SEQUENCE [LARGE SCALE GENOMIC DNA]</scope>
    <source>
        <strain evidence="6">cv. Goldsmith</strain>
    </source>
</reference>
<evidence type="ECO:0000259" key="4">
    <source>
        <dbReference type="Pfam" id="PF00407"/>
    </source>
</evidence>
<evidence type="ECO:0000313" key="6">
    <source>
        <dbReference type="Proteomes" id="UP000230069"/>
    </source>
</evidence>
<dbReference type="Gene3D" id="3.30.530.20">
    <property type="match status" value="1"/>
</dbReference>
<evidence type="ECO:0000313" key="5">
    <source>
        <dbReference type="EMBL" id="PIA58613.1"/>
    </source>
</evidence>
<protein>
    <recommendedName>
        <fullName evidence="4">Bet v I/Major latex protein domain-containing protein</fullName>
    </recommendedName>
</protein>
<evidence type="ECO:0000256" key="1">
    <source>
        <dbReference type="ARBA" id="ARBA00009744"/>
    </source>
</evidence>
<keyword evidence="6" id="KW-1185">Reference proteome</keyword>
<name>A0A2G5ES88_AQUCA</name>
<dbReference type="SMR" id="A0A2G5ES88"/>
<dbReference type="AlphaFoldDB" id="A0A2G5ES88"/>
<dbReference type="InterPro" id="IPR023393">
    <property type="entry name" value="START-like_dom_sf"/>
</dbReference>
<organism evidence="5 6">
    <name type="scientific">Aquilegia coerulea</name>
    <name type="common">Rocky mountain columbine</name>
    <dbReference type="NCBI Taxonomy" id="218851"/>
    <lineage>
        <taxon>Eukaryota</taxon>
        <taxon>Viridiplantae</taxon>
        <taxon>Streptophyta</taxon>
        <taxon>Embryophyta</taxon>
        <taxon>Tracheophyta</taxon>
        <taxon>Spermatophyta</taxon>
        <taxon>Magnoliopsida</taxon>
        <taxon>Ranunculales</taxon>
        <taxon>Ranunculaceae</taxon>
        <taxon>Thalictroideae</taxon>
        <taxon>Aquilegia</taxon>
    </lineage>
</organism>
<dbReference type="Proteomes" id="UP000230069">
    <property type="component" value="Unassembled WGS sequence"/>
</dbReference>
<dbReference type="GO" id="GO:0010427">
    <property type="term" value="F:abscisic acid binding"/>
    <property type="evidence" value="ECO:0007669"/>
    <property type="project" value="TreeGrafter"/>
</dbReference>
<keyword evidence="3" id="KW-0732">Signal</keyword>
<dbReference type="PANTHER" id="PTHR31213">
    <property type="entry name" value="OS08G0374000 PROTEIN-RELATED"/>
    <property type="match status" value="1"/>
</dbReference>
<dbReference type="GO" id="GO:0009820">
    <property type="term" value="P:alkaloid metabolic process"/>
    <property type="evidence" value="ECO:0007669"/>
    <property type="project" value="UniProtKB-KW"/>
</dbReference>